<feature type="domain" description="Ion transport" evidence="16">
    <location>
        <begin position="248"/>
        <end position="538"/>
    </location>
</feature>
<keyword evidence="12" id="KW-0325">Glycoprotein</keyword>
<protein>
    <recommendedName>
        <fullName evidence="16">Ion transport domain-containing protein</fullName>
    </recommendedName>
</protein>
<dbReference type="AlphaFoldDB" id="A0A662YX55"/>
<feature type="region of interest" description="Disordered" evidence="14">
    <location>
        <begin position="541"/>
        <end position="568"/>
    </location>
</feature>
<keyword evidence="3" id="KW-0109">Calcium transport</keyword>
<evidence type="ECO:0000256" key="14">
    <source>
        <dbReference type="SAM" id="MobiDB-lite"/>
    </source>
</evidence>
<evidence type="ECO:0000256" key="3">
    <source>
        <dbReference type="ARBA" id="ARBA00022568"/>
    </source>
</evidence>
<dbReference type="Gene3D" id="1.20.120.350">
    <property type="entry name" value="Voltage-gated potassium channels. Chain C"/>
    <property type="match status" value="1"/>
</dbReference>
<evidence type="ECO:0000256" key="15">
    <source>
        <dbReference type="SAM" id="Phobius"/>
    </source>
</evidence>
<evidence type="ECO:0000256" key="1">
    <source>
        <dbReference type="ARBA" id="ARBA00004141"/>
    </source>
</evidence>
<dbReference type="Pfam" id="PF00520">
    <property type="entry name" value="Ion_trans"/>
    <property type="match status" value="1"/>
</dbReference>
<dbReference type="GO" id="GO:0005891">
    <property type="term" value="C:voltage-gated calcium channel complex"/>
    <property type="evidence" value="ECO:0007669"/>
    <property type="project" value="TreeGrafter"/>
</dbReference>
<evidence type="ECO:0000256" key="7">
    <source>
        <dbReference type="ARBA" id="ARBA00022837"/>
    </source>
</evidence>
<evidence type="ECO:0000256" key="6">
    <source>
        <dbReference type="ARBA" id="ARBA00022737"/>
    </source>
</evidence>
<feature type="region of interest" description="Disordered" evidence="14">
    <location>
        <begin position="20"/>
        <end position="150"/>
    </location>
</feature>
<feature type="transmembrane region" description="Helical" evidence="15">
    <location>
        <begin position="505"/>
        <end position="528"/>
    </location>
</feature>
<dbReference type="InterPro" id="IPR027359">
    <property type="entry name" value="Volt_channel_dom_sf"/>
</dbReference>
<organism evidence="17 18">
    <name type="scientific">Acipenser ruthenus</name>
    <name type="common">Sterlet sturgeon</name>
    <dbReference type="NCBI Taxonomy" id="7906"/>
    <lineage>
        <taxon>Eukaryota</taxon>
        <taxon>Metazoa</taxon>
        <taxon>Chordata</taxon>
        <taxon>Craniata</taxon>
        <taxon>Vertebrata</taxon>
        <taxon>Euteleostomi</taxon>
        <taxon>Actinopterygii</taxon>
        <taxon>Chondrostei</taxon>
        <taxon>Acipenseriformes</taxon>
        <taxon>Acipenseridae</taxon>
        <taxon>Acipenser</taxon>
    </lineage>
</organism>
<proteinExistence type="predicted"/>
<evidence type="ECO:0000259" key="16">
    <source>
        <dbReference type="Pfam" id="PF00520"/>
    </source>
</evidence>
<dbReference type="Proteomes" id="UP000289886">
    <property type="component" value="Unassembled WGS sequence"/>
</dbReference>
<evidence type="ECO:0000256" key="4">
    <source>
        <dbReference type="ARBA" id="ARBA00022673"/>
    </source>
</evidence>
<comment type="subcellular location">
    <subcellularLocation>
        <location evidence="1">Membrane</location>
        <topology evidence="1">Multi-pass membrane protein</topology>
    </subcellularLocation>
</comment>
<sequence length="568" mass="63886">MVPLNGHLDLKSRLTPPLITHTAATPMPVPRSTGGLGELALGSETRRGSSTSVDPNCYDVKSPQCSARSSPYAPWSTASSWNSRRSSWNSLGRAPSLKRQKRQSGERRSLLSGDGKSSSEEGEGSEGEAGSVSSSLHQQGSFDLPPDTLQVPHHLCRSASMHSARPPLAEHQDCNGKNSARLQQFSMDEPCSEEENIEDDGNMGRRARLRRWARKRQPAWCRERSSWALYIFPPQSKFRTTCNKIISHKMFDHIVLVIIFLNCITIAMERPRIDPHSAERIFLTLSNYIFTVIFLAEMMVKVVALGWFFGDRAYLKSSWNILDGLLVLISIIDILVSMISTSGTKILGMLRQCPSSPLLVPPAGDRRRDIGAVLVLLDSALVISRAPGLKLVVETLMSSLKPIGNIVVICCAFFIIFGILGVQLFKGKFFVCQGEEIRNVTNKSDCLLNNYKWVRHKYNFDNLGQALMALFVLASKDGWVDIMYDGLDAVGVDQQPVMNYNPWMLLYFISFLLIVSFFVLNMFVGVVVENFHKCRKHQEAEEAKIREEKRLRRMEKKRRSKETQQTGR</sequence>
<dbReference type="EMBL" id="SCEB01000067">
    <property type="protein sequence ID" value="RXN01235.1"/>
    <property type="molecule type" value="Genomic_DNA"/>
</dbReference>
<dbReference type="Gene3D" id="1.10.287.70">
    <property type="match status" value="1"/>
</dbReference>
<accession>A0A662YX55</accession>
<keyword evidence="7" id="KW-0106">Calcium</keyword>
<evidence type="ECO:0000313" key="17">
    <source>
        <dbReference type="EMBL" id="RXN01235.1"/>
    </source>
</evidence>
<dbReference type="FunFam" id="1.20.120.350:FF:000009">
    <property type="entry name" value="Voltage-dependent T-type calcium channel subunit alpha"/>
    <property type="match status" value="1"/>
</dbReference>
<keyword evidence="6" id="KW-0677">Repeat</keyword>
<evidence type="ECO:0000256" key="11">
    <source>
        <dbReference type="ARBA" id="ARBA00023136"/>
    </source>
</evidence>
<keyword evidence="8" id="KW-0851">Voltage-gated channel</keyword>
<keyword evidence="9 15" id="KW-1133">Transmembrane helix</keyword>
<evidence type="ECO:0000256" key="13">
    <source>
        <dbReference type="ARBA" id="ARBA00023303"/>
    </source>
</evidence>
<evidence type="ECO:0000256" key="9">
    <source>
        <dbReference type="ARBA" id="ARBA00022989"/>
    </source>
</evidence>
<name>A0A662YX55_ACIRT</name>
<dbReference type="PANTHER" id="PTHR45628">
    <property type="entry name" value="VOLTAGE-DEPENDENT CALCIUM CHANNEL TYPE A SUBUNIT ALPHA-1"/>
    <property type="match status" value="1"/>
</dbReference>
<dbReference type="PANTHER" id="PTHR45628:SF33">
    <property type="entry name" value="VOLTAGE-DEPENDENT T-TYPE CALCIUM CHANNEL SUBUNIT ALPHA-1G"/>
    <property type="match status" value="1"/>
</dbReference>
<evidence type="ECO:0000256" key="10">
    <source>
        <dbReference type="ARBA" id="ARBA00023065"/>
    </source>
</evidence>
<dbReference type="FunFam" id="1.10.287.70:FF:000018">
    <property type="entry name" value="Voltage-dependent T-type calcium channel subunit alpha"/>
    <property type="match status" value="1"/>
</dbReference>
<dbReference type="InterPro" id="IPR050599">
    <property type="entry name" value="VDCC_alpha-1_subunit"/>
</dbReference>
<keyword evidence="11 15" id="KW-0472">Membrane</keyword>
<keyword evidence="5 15" id="KW-0812">Transmembrane</keyword>
<feature type="compositionally biased region" description="Low complexity" evidence="14">
    <location>
        <begin position="79"/>
        <end position="90"/>
    </location>
</feature>
<keyword evidence="4" id="KW-0107">Calcium channel</keyword>
<feature type="compositionally biased region" description="Basic residues" evidence="14">
    <location>
        <begin position="551"/>
        <end position="560"/>
    </location>
</feature>
<feature type="transmembrane region" description="Helical" evidence="15">
    <location>
        <begin position="250"/>
        <end position="268"/>
    </location>
</feature>
<keyword evidence="13" id="KW-0407">Ion channel</keyword>
<reference evidence="17 18" key="1">
    <citation type="submission" date="2019-01" db="EMBL/GenBank/DDBJ databases">
        <title>Draft Genome and Complete Hox-Cluster Characterization of the Sterlet Sturgeon (Acipenser ruthenus).</title>
        <authorList>
            <person name="Wei Q."/>
        </authorList>
    </citation>
    <scope>NUCLEOTIDE SEQUENCE [LARGE SCALE GENOMIC DNA]</scope>
    <source>
        <strain evidence="17">WHYD16114868_AA</strain>
        <tissue evidence="17">Blood</tissue>
    </source>
</reference>
<dbReference type="InterPro" id="IPR005821">
    <property type="entry name" value="Ion_trans_dom"/>
</dbReference>
<evidence type="ECO:0000256" key="8">
    <source>
        <dbReference type="ARBA" id="ARBA00022882"/>
    </source>
</evidence>
<keyword evidence="10" id="KW-0406">Ion transport</keyword>
<evidence type="ECO:0000313" key="18">
    <source>
        <dbReference type="Proteomes" id="UP000289886"/>
    </source>
</evidence>
<dbReference type="GO" id="GO:0098703">
    <property type="term" value="P:calcium ion import across plasma membrane"/>
    <property type="evidence" value="ECO:0007669"/>
    <property type="project" value="TreeGrafter"/>
</dbReference>
<keyword evidence="2" id="KW-0813">Transport</keyword>
<evidence type="ECO:0000256" key="2">
    <source>
        <dbReference type="ARBA" id="ARBA00022448"/>
    </source>
</evidence>
<gene>
    <name evidence="17" type="ORF">EOD39_7383</name>
</gene>
<feature type="transmembrane region" description="Helical" evidence="15">
    <location>
        <begin position="288"/>
        <end position="309"/>
    </location>
</feature>
<comment type="caution">
    <text evidence="17">The sequence shown here is derived from an EMBL/GenBank/DDBJ whole genome shotgun (WGS) entry which is preliminary data.</text>
</comment>
<keyword evidence="18" id="KW-1185">Reference proteome</keyword>
<dbReference type="SUPFAM" id="SSF81324">
    <property type="entry name" value="Voltage-gated potassium channels"/>
    <property type="match status" value="1"/>
</dbReference>
<feature type="transmembrane region" description="Helical" evidence="15">
    <location>
        <begin position="406"/>
        <end position="425"/>
    </location>
</feature>
<evidence type="ECO:0000256" key="5">
    <source>
        <dbReference type="ARBA" id="ARBA00022692"/>
    </source>
</evidence>
<evidence type="ECO:0000256" key="12">
    <source>
        <dbReference type="ARBA" id="ARBA00023180"/>
    </source>
</evidence>
<feature type="compositionally biased region" description="Basic and acidic residues" evidence="14">
    <location>
        <begin position="541"/>
        <end position="550"/>
    </location>
</feature>
<dbReference type="GO" id="GO:0008331">
    <property type="term" value="F:high voltage-gated calcium channel activity"/>
    <property type="evidence" value="ECO:0007669"/>
    <property type="project" value="TreeGrafter"/>
</dbReference>
<feature type="transmembrane region" description="Helical" evidence="15">
    <location>
        <begin position="321"/>
        <end position="341"/>
    </location>
</feature>